<name>A0ACC3SIW4_9PEZI</name>
<proteinExistence type="predicted"/>
<evidence type="ECO:0000313" key="1">
    <source>
        <dbReference type="EMBL" id="KAK8210360.1"/>
    </source>
</evidence>
<dbReference type="Proteomes" id="UP001320706">
    <property type="component" value="Unassembled WGS sequence"/>
</dbReference>
<evidence type="ECO:0000313" key="2">
    <source>
        <dbReference type="Proteomes" id="UP001320706"/>
    </source>
</evidence>
<gene>
    <name evidence="1" type="ORF">M8818_003529</name>
</gene>
<reference evidence="1" key="1">
    <citation type="submission" date="2024-02" db="EMBL/GenBank/DDBJ databases">
        <title>Metagenome Assembled Genome of Zalaria obscura JY119.</title>
        <authorList>
            <person name="Vighnesh L."/>
            <person name="Jagadeeshwari U."/>
            <person name="Venkata Ramana C."/>
            <person name="Sasikala C."/>
        </authorList>
    </citation>
    <scope>NUCLEOTIDE SEQUENCE</scope>
    <source>
        <strain evidence="1">JY119</strain>
    </source>
</reference>
<keyword evidence="2" id="KW-1185">Reference proteome</keyword>
<organism evidence="1 2">
    <name type="scientific">Zalaria obscura</name>
    <dbReference type="NCBI Taxonomy" id="2024903"/>
    <lineage>
        <taxon>Eukaryota</taxon>
        <taxon>Fungi</taxon>
        <taxon>Dikarya</taxon>
        <taxon>Ascomycota</taxon>
        <taxon>Pezizomycotina</taxon>
        <taxon>Dothideomycetes</taxon>
        <taxon>Dothideomycetidae</taxon>
        <taxon>Dothideales</taxon>
        <taxon>Zalariaceae</taxon>
        <taxon>Zalaria</taxon>
    </lineage>
</organism>
<dbReference type="EMBL" id="JAMKPW020000015">
    <property type="protein sequence ID" value="KAK8210360.1"/>
    <property type="molecule type" value="Genomic_DNA"/>
</dbReference>
<sequence>MSVSTVKHSLDLGHLQLCYRNAGLSVRVSNTATISCLKDVSASIPDPSSIDELIHGLAWASKGSTFRLILEITWDKEVYISPPRNTLVEYVAAALRDADVGHLWRQLDLTPSLTIEAIREETALERLILYLSYDHQPGNTARKPPHRLAEGVPCSDVRPPTGILDVTLEEVEFYLHVTSIDCARGRRRRHSLCENQQEALSRIDQHDELLLNEAEREPIEEWDEYVCSSDEDLFEENHDGDFTELQYPENDDLDMFAADLPDAEVSQHASSLTSGDGAMAFNTDAGIPNLNHPPGRPVINEPTLLALAIATRQVFLPTISHALAHSVLAKAQSDCLRSKVREITRQEGGKGTPTDSDGDPASATHRTERNAAQQAISVRLWRLMQRGLRDPASERRLQPLTNTTPEAQDVVDADAMLSEGLS</sequence>
<comment type="caution">
    <text evidence="1">The sequence shown here is derived from an EMBL/GenBank/DDBJ whole genome shotgun (WGS) entry which is preliminary data.</text>
</comment>
<accession>A0ACC3SIW4</accession>
<protein>
    <submittedName>
        <fullName evidence="1">Uncharacterized protein</fullName>
    </submittedName>
</protein>